<evidence type="ECO:0000259" key="6">
    <source>
        <dbReference type="Pfam" id="PF02449"/>
    </source>
</evidence>
<evidence type="ECO:0000256" key="1">
    <source>
        <dbReference type="ARBA" id="ARBA00022723"/>
    </source>
</evidence>
<dbReference type="GO" id="GO:0004565">
    <property type="term" value="F:beta-galactosidase activity"/>
    <property type="evidence" value="ECO:0007669"/>
    <property type="project" value="UniProtKB-EC"/>
</dbReference>
<evidence type="ECO:0000256" key="3">
    <source>
        <dbReference type="ARBA" id="ARBA00022833"/>
    </source>
</evidence>
<feature type="domain" description="CBM-cenC" evidence="5">
    <location>
        <begin position="21"/>
        <end position="153"/>
    </location>
</feature>
<dbReference type="AlphaFoldDB" id="A0A2H5X9P6"/>
<dbReference type="PANTHER" id="PTHR36447">
    <property type="entry name" value="BETA-GALACTOSIDASE GANA"/>
    <property type="match status" value="1"/>
</dbReference>
<name>A0A2H5X9P6_9BACT</name>
<dbReference type="InterPro" id="IPR017853">
    <property type="entry name" value="GH"/>
</dbReference>
<accession>A0A2H5X9P6</accession>
<keyword evidence="4 7" id="KW-0326">Glycosidase</keyword>
<organism evidence="7 8">
    <name type="scientific">Candidatus Fervidibacter japonicus</name>
    <dbReference type="NCBI Taxonomy" id="2035412"/>
    <lineage>
        <taxon>Bacteria</taxon>
        <taxon>Candidatus Fervidibacterota</taxon>
        <taxon>Candidatus Fervidibacter</taxon>
    </lineage>
</organism>
<keyword evidence="3" id="KW-0862">Zinc</keyword>
<feature type="domain" description="Glycoside hydrolase family 42 N-terminal" evidence="6">
    <location>
        <begin position="414"/>
        <end position="696"/>
    </location>
</feature>
<dbReference type="InterPro" id="IPR003476">
    <property type="entry name" value="Glyco_hydro_42"/>
</dbReference>
<dbReference type="EMBL" id="BEHT01000004">
    <property type="protein sequence ID" value="GBC97912.1"/>
    <property type="molecule type" value="Genomic_DNA"/>
</dbReference>
<dbReference type="Gene3D" id="2.60.120.260">
    <property type="entry name" value="Galactose-binding domain-like"/>
    <property type="match status" value="1"/>
</dbReference>
<dbReference type="InterPro" id="IPR029062">
    <property type="entry name" value="Class_I_gatase-like"/>
</dbReference>
<dbReference type="PANTHER" id="PTHR36447:SF2">
    <property type="entry name" value="BETA-GALACTOSIDASE YESZ"/>
    <property type="match status" value="1"/>
</dbReference>
<dbReference type="Pfam" id="PF02449">
    <property type="entry name" value="Glyco_hydro_42"/>
    <property type="match status" value="1"/>
</dbReference>
<dbReference type="InterPro" id="IPR008979">
    <property type="entry name" value="Galactose-bd-like_sf"/>
</dbReference>
<proteinExistence type="predicted"/>
<protein>
    <submittedName>
        <fullName evidence="7">Beta-galactosidase YesZ</fullName>
        <ecNumber evidence="7">3.2.1.23</ecNumber>
    </submittedName>
</protein>
<comment type="caution">
    <text evidence="7">The sequence shown here is derived from an EMBL/GenBank/DDBJ whole genome shotgun (WGS) entry which is preliminary data.</text>
</comment>
<reference evidence="8" key="1">
    <citation type="submission" date="2017-09" db="EMBL/GenBank/DDBJ databases">
        <title>Metaegenomics of thermophilic ammonia-oxidizing enrichment culture.</title>
        <authorList>
            <person name="Kato S."/>
            <person name="Suzuki K."/>
        </authorList>
    </citation>
    <scope>NUCLEOTIDE SEQUENCE [LARGE SCALE GENOMIC DNA]</scope>
</reference>
<dbReference type="GO" id="GO:0005975">
    <property type="term" value="P:carbohydrate metabolic process"/>
    <property type="evidence" value="ECO:0007669"/>
    <property type="project" value="InterPro"/>
</dbReference>
<dbReference type="InterPro" id="IPR013529">
    <property type="entry name" value="Glyco_hydro_42_N"/>
</dbReference>
<dbReference type="Pfam" id="PF02018">
    <property type="entry name" value="CBM_4_9"/>
    <property type="match status" value="1"/>
</dbReference>
<dbReference type="GO" id="GO:0009341">
    <property type="term" value="C:beta-galactosidase complex"/>
    <property type="evidence" value="ECO:0007669"/>
    <property type="project" value="InterPro"/>
</dbReference>
<gene>
    <name evidence="7" type="primary">yesZ</name>
    <name evidence="7" type="ORF">HRbin17_00407</name>
</gene>
<dbReference type="GO" id="GO:0046872">
    <property type="term" value="F:metal ion binding"/>
    <property type="evidence" value="ECO:0007669"/>
    <property type="project" value="UniProtKB-KW"/>
</dbReference>
<dbReference type="Proteomes" id="UP000236173">
    <property type="component" value="Unassembled WGS sequence"/>
</dbReference>
<dbReference type="SUPFAM" id="SSF49785">
    <property type="entry name" value="Galactose-binding domain-like"/>
    <property type="match status" value="1"/>
</dbReference>
<dbReference type="EC" id="3.2.1.23" evidence="7"/>
<evidence type="ECO:0000313" key="8">
    <source>
        <dbReference type="Proteomes" id="UP000236173"/>
    </source>
</evidence>
<dbReference type="InterPro" id="IPR003305">
    <property type="entry name" value="CenC_carb-bd"/>
</dbReference>
<evidence type="ECO:0000259" key="5">
    <source>
        <dbReference type="Pfam" id="PF02018"/>
    </source>
</evidence>
<sequence length="991" mass="112048">MAQGILRLSNLKVEQVTARPNLVPNCSFEQVSSGGTLIGWQWDKRNTDSTCTVDETQARSGKRSLKFINNTPFGAHVYGTLWLAEPIRLQAGKPYTLSAYIKSDDPGIAWIGGGANWQFRLRIPPTQGKWQRISMTFVPSERDTNFVLRIVTESPTKGFWVDDVKLEEGNEATFCQPYDERVVLEPTQIERNVEGDGEFTLTFDLFLPEPLPKALFRVQIGRTNFLQKSLPLQQGTWRVLVKGEAVGVDDSPKMLTLQLFDGSKRIASAETIVRFFSPQNASSRLNSLRRKLSALKSRLDSLKGKGMDISYPLVTFTVLENFVNYAEEDLKHSETRRAFMQISDMEAMAKRLERELSEALAGRRNFPEVPRWTGTERPKVVGPSFVAPVTFPSRPSSLAPRPVFFVGYGHFGQVRADIEKFPRYGINIIQIEFGPNSVFPSEGVVSEEPIRETLSVLDRAAKAGVAVNLLISPHYFPRWMLEKYPHLRKRREGFLQFCLHAPESQDLLKRYIAKVIPPLKDHPALHSICLTNEPVNAEEPCEFALRDWHDWLRNRHGNIQTLNKRWGTNFARFEDIPLPNPLNPTLPPSPQSIEFVRFNQEWFANWHKMLADVIKAIAPDLPVHAKAMTWTMVNDPDVRYGVDAELFASFSDINGNDSVNFYSHGIGEFAQGWLLNAMAYDLQRSVKDAPVFNSENHIIPDRETRYVPPEHIRAALWQGAVYGQSATTIWVWERTFDPKSDFAGSIMHRPACAEAAGLTCLDLNRLAEEVTALQKAPAQVAILHSVSSLVWDGGRYTDCRNKLYTALTFTGVKVGFVTERQLERGIEPDVPVLFVPNIVHLSDAAFETLKHYKGHIVLVGNGNLLSRNEYGIARNTGQWAQSKAEQIGFECGRTSWRDLWQALSEKLKALGVKPLVEVRDEKGARIWGVAWRCVETPRGVVINLCNYRHDPVKVRLWSNGEKITGIDLLGGEKLPRSFTLSPLQIRLLLVR</sequence>
<dbReference type="Gene3D" id="3.40.50.880">
    <property type="match status" value="1"/>
</dbReference>
<evidence type="ECO:0000313" key="7">
    <source>
        <dbReference type="EMBL" id="GBC97912.1"/>
    </source>
</evidence>
<dbReference type="SUPFAM" id="SSF51445">
    <property type="entry name" value="(Trans)glycosidases"/>
    <property type="match status" value="1"/>
</dbReference>
<evidence type="ECO:0000256" key="4">
    <source>
        <dbReference type="ARBA" id="ARBA00023295"/>
    </source>
</evidence>
<evidence type="ECO:0000256" key="2">
    <source>
        <dbReference type="ARBA" id="ARBA00022801"/>
    </source>
</evidence>
<keyword evidence="2 7" id="KW-0378">Hydrolase</keyword>
<keyword evidence="1" id="KW-0479">Metal-binding</keyword>
<dbReference type="Gene3D" id="3.20.20.80">
    <property type="entry name" value="Glycosidases"/>
    <property type="match status" value="1"/>
</dbReference>